<keyword evidence="3" id="KW-1185">Reference proteome</keyword>
<keyword evidence="1" id="KW-0732">Signal</keyword>
<dbReference type="PROSITE" id="PS51257">
    <property type="entry name" value="PROKAR_LIPOPROTEIN"/>
    <property type="match status" value="1"/>
</dbReference>
<dbReference type="Gene3D" id="1.25.40.390">
    <property type="match status" value="1"/>
</dbReference>
<evidence type="ECO:0000313" key="2">
    <source>
        <dbReference type="EMBL" id="MFD2066427.1"/>
    </source>
</evidence>
<dbReference type="Pfam" id="PF12771">
    <property type="entry name" value="SusD-like_2"/>
    <property type="match status" value="1"/>
</dbReference>
<organism evidence="2 3">
    <name type="scientific">Pontibacter silvestris</name>
    <dbReference type="NCBI Taxonomy" id="2305183"/>
    <lineage>
        <taxon>Bacteria</taxon>
        <taxon>Pseudomonadati</taxon>
        <taxon>Bacteroidota</taxon>
        <taxon>Cytophagia</taxon>
        <taxon>Cytophagales</taxon>
        <taxon>Hymenobacteraceae</taxon>
        <taxon>Pontibacter</taxon>
    </lineage>
</organism>
<dbReference type="EMBL" id="JBHUHV010000019">
    <property type="protein sequence ID" value="MFD2066427.1"/>
    <property type="molecule type" value="Genomic_DNA"/>
</dbReference>
<evidence type="ECO:0000313" key="3">
    <source>
        <dbReference type="Proteomes" id="UP001597369"/>
    </source>
</evidence>
<name>A0ABW4WUW3_9BACT</name>
<keyword evidence="2" id="KW-0449">Lipoprotein</keyword>
<protein>
    <submittedName>
        <fullName evidence="2">SusD/RagB family nutrient-binding outer membrane lipoprotein</fullName>
    </submittedName>
</protein>
<dbReference type="Proteomes" id="UP001597369">
    <property type="component" value="Unassembled WGS sequence"/>
</dbReference>
<feature type="signal peptide" evidence="1">
    <location>
        <begin position="1"/>
        <end position="18"/>
    </location>
</feature>
<sequence>MKKLLIFFILTFSIAACTDDFEEDLIDPRSPVEVPATGLFSNAQRNLVDQMTTPSVNSGIFRLLAQQWASTDYPRESQYDIVTRNIPQNFWNELYTDVLMDLREARTIVTADETFPDPAEKANQIAMIEIMEVYTWSVLVNTFGDIPYNEALNPENVQPTYDDAAEIYADLFTRLDAALNSLNESAGSGDFAAADLIYGGDIESWIMFGNSLKLRMGMTLADVDETTARRVVAEAADNVFTSLADNADFQYTETTPNVNPIWTNLVQSGRNDFVPANTLVDVMNELDDPRRSEYFTLFSNGEYVGGTYGTGNPYSNFSHVNPAITAPDFEAVLLSYDEVEFYLAEAAARGFDVSGTAGEHYTNAIRASMEYWGVPEAEINAYLSQPEVAWTGGGNWRQQIGVQKWIALYNRGFEAWTEYRRLDYPQLEAPAVAEFDVVPVRYPYPAAERTLNTANVPAGDEATNRIFWDVQ</sequence>
<gene>
    <name evidence="2" type="ORF">ACFSKU_05980</name>
</gene>
<proteinExistence type="predicted"/>
<evidence type="ECO:0000256" key="1">
    <source>
        <dbReference type="SAM" id="SignalP"/>
    </source>
</evidence>
<dbReference type="InterPro" id="IPR011990">
    <property type="entry name" value="TPR-like_helical_dom_sf"/>
</dbReference>
<reference evidence="3" key="1">
    <citation type="journal article" date="2019" name="Int. J. Syst. Evol. Microbiol.">
        <title>The Global Catalogue of Microorganisms (GCM) 10K type strain sequencing project: providing services to taxonomists for standard genome sequencing and annotation.</title>
        <authorList>
            <consortium name="The Broad Institute Genomics Platform"/>
            <consortium name="The Broad Institute Genome Sequencing Center for Infectious Disease"/>
            <person name="Wu L."/>
            <person name="Ma J."/>
        </authorList>
    </citation>
    <scope>NUCLEOTIDE SEQUENCE [LARGE SCALE GENOMIC DNA]</scope>
    <source>
        <strain evidence="3">JCM 16545</strain>
    </source>
</reference>
<dbReference type="RefSeq" id="WP_229960167.1">
    <property type="nucleotide sequence ID" value="NZ_JAJJWI010000007.1"/>
</dbReference>
<dbReference type="SUPFAM" id="SSF48452">
    <property type="entry name" value="TPR-like"/>
    <property type="match status" value="1"/>
</dbReference>
<accession>A0ABW4WUW3</accession>
<dbReference type="InterPro" id="IPR041662">
    <property type="entry name" value="SusD-like_2"/>
</dbReference>
<comment type="caution">
    <text evidence="2">The sequence shown here is derived from an EMBL/GenBank/DDBJ whole genome shotgun (WGS) entry which is preliminary data.</text>
</comment>
<feature type="chain" id="PRO_5047502383" evidence="1">
    <location>
        <begin position="19"/>
        <end position="471"/>
    </location>
</feature>